<gene>
    <name evidence="6" type="ORF">HK103_006984</name>
</gene>
<evidence type="ECO:0000256" key="1">
    <source>
        <dbReference type="ARBA" id="ARBA00004173"/>
    </source>
</evidence>
<evidence type="ECO:0000259" key="5">
    <source>
        <dbReference type="SMART" id="SM01238"/>
    </source>
</evidence>
<comment type="subcellular location">
    <subcellularLocation>
        <location evidence="1">Mitochondrion</location>
    </subcellularLocation>
</comment>
<evidence type="ECO:0000313" key="6">
    <source>
        <dbReference type="EMBL" id="KAJ3261029.1"/>
    </source>
</evidence>
<organism evidence="6 7">
    <name type="scientific">Boothiomyces macroporosus</name>
    <dbReference type="NCBI Taxonomy" id="261099"/>
    <lineage>
        <taxon>Eukaryota</taxon>
        <taxon>Fungi</taxon>
        <taxon>Fungi incertae sedis</taxon>
        <taxon>Chytridiomycota</taxon>
        <taxon>Chytridiomycota incertae sedis</taxon>
        <taxon>Chytridiomycetes</taxon>
        <taxon>Rhizophydiales</taxon>
        <taxon>Terramycetaceae</taxon>
        <taxon>Boothiomyces</taxon>
    </lineage>
</organism>
<keyword evidence="7" id="KW-1185">Reference proteome</keyword>
<reference evidence="6" key="1">
    <citation type="submission" date="2020-05" db="EMBL/GenBank/DDBJ databases">
        <title>Phylogenomic resolution of chytrid fungi.</title>
        <authorList>
            <person name="Stajich J.E."/>
            <person name="Amses K."/>
            <person name="Simmons R."/>
            <person name="Seto K."/>
            <person name="Myers J."/>
            <person name="Bonds A."/>
            <person name="Quandt C.A."/>
            <person name="Barry K."/>
            <person name="Liu P."/>
            <person name="Grigoriev I."/>
            <person name="Longcore J.E."/>
            <person name="James T.Y."/>
        </authorList>
    </citation>
    <scope>NUCLEOTIDE SEQUENCE</scope>
    <source>
        <strain evidence="6">PLAUS21</strain>
    </source>
</reference>
<dbReference type="InterPro" id="IPR039603">
    <property type="entry name" value="Ribosomal_mS41"/>
</dbReference>
<dbReference type="Pfam" id="PF09597">
    <property type="entry name" value="SAM_Ribosomal_mS41"/>
    <property type="match status" value="1"/>
</dbReference>
<sequence>MFTLLKRSISTLQYIQLPRLQKIKYIPPHAKDITPEEYLKSIGRGCEQIADKFESMEQLLSKTSEELEAMGVKTRMRKYLLESLEWFKRGKEPVKVELPKRRNKYIKDKERVKLERMKKLGLA</sequence>
<name>A0AAD5UN58_9FUNG</name>
<evidence type="ECO:0000256" key="4">
    <source>
        <dbReference type="ARBA" id="ARBA00035129"/>
    </source>
</evidence>
<dbReference type="InterPro" id="IPR019083">
    <property type="entry name" value="SAM_Ribosomal_mS41"/>
</dbReference>
<dbReference type="PANTHER" id="PTHR28235">
    <property type="entry name" value="PROTEIN FYV4, MITOCHONDRIAL"/>
    <property type="match status" value="1"/>
</dbReference>
<dbReference type="AlphaFoldDB" id="A0AAD5UN58"/>
<proteinExistence type="inferred from homology"/>
<dbReference type="EMBL" id="JADGKB010000008">
    <property type="protein sequence ID" value="KAJ3261029.1"/>
    <property type="molecule type" value="Genomic_DNA"/>
</dbReference>
<comment type="similarity">
    <text evidence="2">Belongs to the mitochondrion-specific ribosomal protein mS41 family.</text>
</comment>
<accession>A0AAD5UN58</accession>
<protein>
    <recommendedName>
        <fullName evidence="4">Small ribosomal subunit protein mS41</fullName>
    </recommendedName>
</protein>
<dbReference type="PANTHER" id="PTHR28235:SF1">
    <property type="entry name" value="SMALL RIBOSOMAL SUBUNIT PROTEIN MS41"/>
    <property type="match status" value="1"/>
</dbReference>
<evidence type="ECO:0000256" key="2">
    <source>
        <dbReference type="ARBA" id="ARBA00010492"/>
    </source>
</evidence>
<keyword evidence="3" id="KW-0496">Mitochondrion</keyword>
<dbReference type="SMART" id="SM01238">
    <property type="entry name" value="IGR"/>
    <property type="match status" value="1"/>
</dbReference>
<evidence type="ECO:0000313" key="7">
    <source>
        <dbReference type="Proteomes" id="UP001210925"/>
    </source>
</evidence>
<dbReference type="GO" id="GO:0005739">
    <property type="term" value="C:mitochondrion"/>
    <property type="evidence" value="ECO:0007669"/>
    <property type="project" value="UniProtKB-SubCell"/>
</dbReference>
<comment type="caution">
    <text evidence="6">The sequence shown here is derived from an EMBL/GenBank/DDBJ whole genome shotgun (WGS) entry which is preliminary data.</text>
</comment>
<dbReference type="Proteomes" id="UP001210925">
    <property type="component" value="Unassembled WGS sequence"/>
</dbReference>
<feature type="domain" description="Small ribosomal subunit protein mS41 SAM" evidence="5">
    <location>
        <begin position="35"/>
        <end position="90"/>
    </location>
</feature>
<evidence type="ECO:0000256" key="3">
    <source>
        <dbReference type="ARBA" id="ARBA00023128"/>
    </source>
</evidence>